<keyword evidence="3" id="KW-1185">Reference proteome</keyword>
<comment type="caution">
    <text evidence="2">The sequence shown here is derived from an EMBL/GenBank/DDBJ whole genome shotgun (WGS) entry which is preliminary data.</text>
</comment>
<evidence type="ECO:0000313" key="3">
    <source>
        <dbReference type="Proteomes" id="UP000483286"/>
    </source>
</evidence>
<sequence>MTQHDDKAHPSHPEGGSKDTNDLSDIKGIQDQGMKDHAQQVDQTPKEVTGEMDGAQPQTIRR</sequence>
<dbReference type="RefSeq" id="WP_157457225.1">
    <property type="nucleotide sequence ID" value="NZ_WQLB01000001.1"/>
</dbReference>
<proteinExistence type="predicted"/>
<feature type="compositionally biased region" description="Basic and acidic residues" evidence="1">
    <location>
        <begin position="1"/>
        <end position="25"/>
    </location>
</feature>
<name>A0A7C9HX96_9DEIO</name>
<gene>
    <name evidence="2" type="ORF">GO986_00225</name>
</gene>
<feature type="region of interest" description="Disordered" evidence="1">
    <location>
        <begin position="1"/>
        <end position="62"/>
    </location>
</feature>
<accession>A0A7C9HX96</accession>
<evidence type="ECO:0000256" key="1">
    <source>
        <dbReference type="SAM" id="MobiDB-lite"/>
    </source>
</evidence>
<organism evidence="2 3">
    <name type="scientific">Deinococcus arboris</name>
    <dbReference type="NCBI Taxonomy" id="2682977"/>
    <lineage>
        <taxon>Bacteria</taxon>
        <taxon>Thermotogati</taxon>
        <taxon>Deinococcota</taxon>
        <taxon>Deinococci</taxon>
        <taxon>Deinococcales</taxon>
        <taxon>Deinococcaceae</taxon>
        <taxon>Deinococcus</taxon>
    </lineage>
</organism>
<protein>
    <submittedName>
        <fullName evidence="2">Uncharacterized protein</fullName>
    </submittedName>
</protein>
<evidence type="ECO:0000313" key="2">
    <source>
        <dbReference type="EMBL" id="MVN85195.1"/>
    </source>
</evidence>
<dbReference type="Proteomes" id="UP000483286">
    <property type="component" value="Unassembled WGS sequence"/>
</dbReference>
<dbReference type="EMBL" id="WQLB01000001">
    <property type="protein sequence ID" value="MVN85195.1"/>
    <property type="molecule type" value="Genomic_DNA"/>
</dbReference>
<feature type="compositionally biased region" description="Basic and acidic residues" evidence="1">
    <location>
        <begin position="33"/>
        <end position="49"/>
    </location>
</feature>
<reference evidence="2 3" key="1">
    <citation type="submission" date="2019-12" db="EMBL/GenBank/DDBJ databases">
        <title>Deinococcus sp. HMF7620 Genome sequencing and assembly.</title>
        <authorList>
            <person name="Kang H."/>
            <person name="Kim H."/>
            <person name="Joh K."/>
        </authorList>
    </citation>
    <scope>NUCLEOTIDE SEQUENCE [LARGE SCALE GENOMIC DNA]</scope>
    <source>
        <strain evidence="2 3">HMF7620</strain>
    </source>
</reference>
<dbReference type="AlphaFoldDB" id="A0A7C9HX96"/>